<feature type="transmembrane region" description="Helical" evidence="7">
    <location>
        <begin position="487"/>
        <end position="507"/>
    </location>
</feature>
<dbReference type="PANTHER" id="PTHR42718">
    <property type="entry name" value="MAJOR FACILITATOR SUPERFAMILY MULTIDRUG TRANSPORTER MFSC"/>
    <property type="match status" value="1"/>
</dbReference>
<feature type="transmembrane region" description="Helical" evidence="7">
    <location>
        <begin position="51"/>
        <end position="72"/>
    </location>
</feature>
<feature type="transmembrane region" description="Helical" evidence="7">
    <location>
        <begin position="108"/>
        <end position="131"/>
    </location>
</feature>
<dbReference type="Gene3D" id="1.20.1250.20">
    <property type="entry name" value="MFS general substrate transporter like domains"/>
    <property type="match status" value="1"/>
</dbReference>
<feature type="transmembrane region" description="Helical" evidence="7">
    <location>
        <begin position="20"/>
        <end position="39"/>
    </location>
</feature>
<protein>
    <submittedName>
        <fullName evidence="9">MFS transporter</fullName>
    </submittedName>
</protein>
<dbReference type="InterPro" id="IPR036259">
    <property type="entry name" value="MFS_trans_sf"/>
</dbReference>
<keyword evidence="6 7" id="KW-0472">Membrane</keyword>
<name>A0ABQ1RCH3_9MICO</name>
<feature type="transmembrane region" description="Helical" evidence="7">
    <location>
        <begin position="338"/>
        <end position="357"/>
    </location>
</feature>
<keyword evidence="4 7" id="KW-0812">Transmembrane</keyword>
<dbReference type="PANTHER" id="PTHR42718:SF46">
    <property type="entry name" value="BLR6921 PROTEIN"/>
    <property type="match status" value="1"/>
</dbReference>
<feature type="transmembrane region" description="Helical" evidence="7">
    <location>
        <begin position="84"/>
        <end position="102"/>
    </location>
</feature>
<organism evidence="9 10">
    <name type="scientific">Microbacterium murale</name>
    <dbReference type="NCBI Taxonomy" id="1081040"/>
    <lineage>
        <taxon>Bacteria</taxon>
        <taxon>Bacillati</taxon>
        <taxon>Actinomycetota</taxon>
        <taxon>Actinomycetes</taxon>
        <taxon>Micrococcales</taxon>
        <taxon>Microbacteriaceae</taxon>
        <taxon>Microbacterium</taxon>
    </lineage>
</organism>
<evidence type="ECO:0000256" key="4">
    <source>
        <dbReference type="ARBA" id="ARBA00022692"/>
    </source>
</evidence>
<dbReference type="Pfam" id="PF07690">
    <property type="entry name" value="MFS_1"/>
    <property type="match status" value="1"/>
</dbReference>
<dbReference type="Proteomes" id="UP000629365">
    <property type="component" value="Unassembled WGS sequence"/>
</dbReference>
<proteinExistence type="predicted"/>
<evidence type="ECO:0000259" key="8">
    <source>
        <dbReference type="PROSITE" id="PS50850"/>
    </source>
</evidence>
<evidence type="ECO:0000313" key="9">
    <source>
        <dbReference type="EMBL" id="GGD65927.1"/>
    </source>
</evidence>
<feature type="transmembrane region" description="Helical" evidence="7">
    <location>
        <begin position="363"/>
        <end position="389"/>
    </location>
</feature>
<reference evidence="10" key="1">
    <citation type="journal article" date="2019" name="Int. J. Syst. Evol. Microbiol.">
        <title>The Global Catalogue of Microorganisms (GCM) 10K type strain sequencing project: providing services to taxonomists for standard genome sequencing and annotation.</title>
        <authorList>
            <consortium name="The Broad Institute Genomics Platform"/>
            <consortium name="The Broad Institute Genome Sequencing Center for Infectious Disease"/>
            <person name="Wu L."/>
            <person name="Ma J."/>
        </authorList>
    </citation>
    <scope>NUCLEOTIDE SEQUENCE [LARGE SCALE GENOMIC DNA]</scope>
    <source>
        <strain evidence="10">CCM 7640</strain>
    </source>
</reference>
<keyword evidence="10" id="KW-1185">Reference proteome</keyword>
<feature type="transmembrane region" description="Helical" evidence="7">
    <location>
        <begin position="174"/>
        <end position="194"/>
    </location>
</feature>
<evidence type="ECO:0000313" key="10">
    <source>
        <dbReference type="Proteomes" id="UP000629365"/>
    </source>
</evidence>
<dbReference type="SUPFAM" id="SSF103473">
    <property type="entry name" value="MFS general substrate transporter"/>
    <property type="match status" value="1"/>
</dbReference>
<sequence>MSSPTPRDSIVHAMHGPTIWTSAAAVFVAQMCLTVLAPLNDSIQVTFGASATQLTWLTAAVFIPTALLELNFGVLGDIFGRKRLMLLGLGVVAIGAVVGMVASTLIVLAIALVLLGLGAAILLPSTLASAAEYSPDDESRAHALSRWAIAISLGAAVSPLAGALMVQQFGLGSAFLPILVASIVAFALVARFANESRSVHKRVLDWPGQITVIVGLVALIFAVIHGSEAGYGSIEVIAGFVVAAVALALFGWIEARSENPMFQVRLLKIPAFAAAAAAGLLGMLSFMGTAYAVAIKLGPIAHAAPLMVALPFVLIQLVPLALAGWLPKLIHRVSPRTLLVIGLLLLAVGQVWLAMLADGTTDLLSLAVPILLLGIGFIVMFTSLTAAAVNSVSREHIGMASGATSLVRETGQTLGPAVVAAVAIGTASSSTAQQLNSGELPAEVAGVANEVFAAGGPLAVANAPLPDPIRDIVAPIATAALEQGFDLGLFAMAGLSVVSALIVLIVMRKLAKPDDQSNLAPAITEEENA</sequence>
<keyword evidence="3" id="KW-1003">Cell membrane</keyword>
<comment type="subcellular location">
    <subcellularLocation>
        <location evidence="1">Cell membrane</location>
        <topology evidence="1">Multi-pass membrane protein</topology>
    </subcellularLocation>
</comment>
<gene>
    <name evidence="9" type="ORF">GCM10007269_06450</name>
</gene>
<feature type="domain" description="Major facilitator superfamily (MFS) profile" evidence="8">
    <location>
        <begin position="18"/>
        <end position="511"/>
    </location>
</feature>
<feature type="transmembrane region" description="Helical" evidence="7">
    <location>
        <begin position="306"/>
        <end position="326"/>
    </location>
</feature>
<keyword evidence="5 7" id="KW-1133">Transmembrane helix</keyword>
<dbReference type="InterPro" id="IPR011701">
    <property type="entry name" value="MFS"/>
</dbReference>
<evidence type="ECO:0000256" key="5">
    <source>
        <dbReference type="ARBA" id="ARBA00022989"/>
    </source>
</evidence>
<dbReference type="RefSeq" id="WP_188435134.1">
    <property type="nucleotide sequence ID" value="NZ_BMCM01000001.1"/>
</dbReference>
<evidence type="ECO:0000256" key="3">
    <source>
        <dbReference type="ARBA" id="ARBA00022475"/>
    </source>
</evidence>
<comment type="caution">
    <text evidence="9">The sequence shown here is derived from an EMBL/GenBank/DDBJ whole genome shotgun (WGS) entry which is preliminary data.</text>
</comment>
<accession>A0ABQ1RCH3</accession>
<dbReference type="EMBL" id="BMCM01000001">
    <property type="protein sequence ID" value="GGD65927.1"/>
    <property type="molecule type" value="Genomic_DNA"/>
</dbReference>
<feature type="transmembrane region" description="Helical" evidence="7">
    <location>
        <begin position="271"/>
        <end position="294"/>
    </location>
</feature>
<evidence type="ECO:0000256" key="2">
    <source>
        <dbReference type="ARBA" id="ARBA00022448"/>
    </source>
</evidence>
<feature type="transmembrane region" description="Helical" evidence="7">
    <location>
        <begin position="230"/>
        <end position="250"/>
    </location>
</feature>
<evidence type="ECO:0000256" key="6">
    <source>
        <dbReference type="ARBA" id="ARBA00023136"/>
    </source>
</evidence>
<dbReference type="PROSITE" id="PS50850">
    <property type="entry name" value="MFS"/>
    <property type="match status" value="1"/>
</dbReference>
<evidence type="ECO:0000256" key="1">
    <source>
        <dbReference type="ARBA" id="ARBA00004651"/>
    </source>
</evidence>
<evidence type="ECO:0000256" key="7">
    <source>
        <dbReference type="SAM" id="Phobius"/>
    </source>
</evidence>
<dbReference type="InterPro" id="IPR020846">
    <property type="entry name" value="MFS_dom"/>
</dbReference>
<feature type="transmembrane region" description="Helical" evidence="7">
    <location>
        <begin position="143"/>
        <end position="162"/>
    </location>
</feature>
<keyword evidence="2" id="KW-0813">Transport</keyword>
<feature type="transmembrane region" description="Helical" evidence="7">
    <location>
        <begin position="206"/>
        <end position="224"/>
    </location>
</feature>